<evidence type="ECO:0000259" key="1">
    <source>
        <dbReference type="Pfam" id="PF14856"/>
    </source>
</evidence>
<proteinExistence type="predicted"/>
<name>A0A8H4CKF2_COLGL</name>
<accession>A0A8H4CKF2</accession>
<keyword evidence="3" id="KW-1185">Reference proteome</keyword>
<feature type="domain" description="Ecp2 effector protein-like" evidence="1">
    <location>
        <begin position="95"/>
        <end position="197"/>
    </location>
</feature>
<dbReference type="Proteomes" id="UP000613401">
    <property type="component" value="Unassembled WGS sequence"/>
</dbReference>
<sequence length="215" mass="23332">MNPGFYTADMRLDNLFAISLLTSATAAVTLPRRDATFESSTPVTKEITLPDGRTRTATFFAEFTPENSADAPAPISLHPSAKRGWTPSSPFYDLCGGSTFTNNWNSNAPLVDDCQFLQQYFSSTGGYFRVENSDLDVNGLSWSRLVSINTCGFSVRANPRPATAGYVGNTDVSDLVRDSISGFSQNSQVSVGGNTGCQDADGGQWHPDWLIQRFT</sequence>
<dbReference type="Pfam" id="PF14856">
    <property type="entry name" value="Hce2"/>
    <property type="match status" value="1"/>
</dbReference>
<evidence type="ECO:0000313" key="3">
    <source>
        <dbReference type="Proteomes" id="UP000613401"/>
    </source>
</evidence>
<dbReference type="RefSeq" id="XP_045264598.1">
    <property type="nucleotide sequence ID" value="XM_045402867.1"/>
</dbReference>
<dbReference type="AlphaFoldDB" id="A0A8H4CKF2"/>
<reference evidence="2" key="2">
    <citation type="submission" date="2020-03" db="EMBL/GenBank/DDBJ databases">
        <authorList>
            <person name="Fu F.-F."/>
            <person name="Chen J."/>
        </authorList>
    </citation>
    <scope>NUCLEOTIDE SEQUENCE</scope>
    <source>
        <strain evidence="2">Lc1</strain>
    </source>
</reference>
<organism evidence="2 3">
    <name type="scientific">Colletotrichum gloeosporioides</name>
    <name type="common">Anthracnose fungus</name>
    <name type="synonym">Glomerella cingulata</name>
    <dbReference type="NCBI Taxonomy" id="474922"/>
    <lineage>
        <taxon>Eukaryota</taxon>
        <taxon>Fungi</taxon>
        <taxon>Dikarya</taxon>
        <taxon>Ascomycota</taxon>
        <taxon>Pezizomycotina</taxon>
        <taxon>Sordariomycetes</taxon>
        <taxon>Hypocreomycetidae</taxon>
        <taxon>Glomerellales</taxon>
        <taxon>Glomerellaceae</taxon>
        <taxon>Colletotrichum</taxon>
        <taxon>Colletotrichum gloeosporioides species complex</taxon>
    </lineage>
</organism>
<reference evidence="2" key="1">
    <citation type="journal article" date="2020" name="Phytopathology">
        <title>Genome sequence and comparative analysis of Colletotrichum gloeosporioides isolated from Liriodendron leaves.</title>
        <authorList>
            <person name="Fu F.F."/>
            <person name="Hao Z."/>
            <person name="Wang P."/>
            <person name="Lu Y."/>
            <person name="Xue L.J."/>
            <person name="Wei G."/>
            <person name="Tian Y."/>
            <person name="Baishi H."/>
            <person name="Xu H."/>
            <person name="Shi J."/>
            <person name="Cheng T."/>
            <person name="Wang G."/>
            <person name="Yi Y."/>
            <person name="Chen J."/>
        </authorList>
    </citation>
    <scope>NUCLEOTIDE SEQUENCE</scope>
    <source>
        <strain evidence="2">Lc1</strain>
    </source>
</reference>
<gene>
    <name evidence="2" type="ORF">GCG54_00002784</name>
</gene>
<dbReference type="InterPro" id="IPR029226">
    <property type="entry name" value="Ecp2-like"/>
</dbReference>
<protein>
    <recommendedName>
        <fullName evidence="1">Ecp2 effector protein-like domain-containing protein</fullName>
    </recommendedName>
</protein>
<comment type="caution">
    <text evidence="2">The sequence shown here is derived from an EMBL/GenBank/DDBJ whole genome shotgun (WGS) entry which is preliminary data.</text>
</comment>
<dbReference type="GeneID" id="69009945"/>
<dbReference type="EMBL" id="WVTB01000042">
    <property type="protein sequence ID" value="KAF3805439.1"/>
    <property type="molecule type" value="Genomic_DNA"/>
</dbReference>
<evidence type="ECO:0000313" key="2">
    <source>
        <dbReference type="EMBL" id="KAF3805439.1"/>
    </source>
</evidence>